<protein>
    <recommendedName>
        <fullName evidence="7">DUF202 domain-containing protein</fullName>
    </recommendedName>
</protein>
<dbReference type="GO" id="GO:0005886">
    <property type="term" value="C:plasma membrane"/>
    <property type="evidence" value="ECO:0007669"/>
    <property type="project" value="UniProtKB-SubCell"/>
</dbReference>
<keyword evidence="9" id="KW-1185">Reference proteome</keyword>
<keyword evidence="3 6" id="KW-0812">Transmembrane</keyword>
<feature type="transmembrane region" description="Helical" evidence="6">
    <location>
        <begin position="130"/>
        <end position="151"/>
    </location>
</feature>
<dbReference type="Pfam" id="PF02656">
    <property type="entry name" value="DUF202"/>
    <property type="match status" value="1"/>
</dbReference>
<dbReference type="Proteomes" id="UP001201262">
    <property type="component" value="Unassembled WGS sequence"/>
</dbReference>
<feature type="transmembrane region" description="Helical" evidence="6">
    <location>
        <begin position="30"/>
        <end position="52"/>
    </location>
</feature>
<evidence type="ECO:0000313" key="9">
    <source>
        <dbReference type="Proteomes" id="UP001201262"/>
    </source>
</evidence>
<evidence type="ECO:0000256" key="4">
    <source>
        <dbReference type="ARBA" id="ARBA00022989"/>
    </source>
</evidence>
<organism evidence="8 9">
    <name type="scientific">Talaromyces proteolyticus</name>
    <dbReference type="NCBI Taxonomy" id="1131652"/>
    <lineage>
        <taxon>Eukaryota</taxon>
        <taxon>Fungi</taxon>
        <taxon>Dikarya</taxon>
        <taxon>Ascomycota</taxon>
        <taxon>Pezizomycotina</taxon>
        <taxon>Eurotiomycetes</taxon>
        <taxon>Eurotiomycetidae</taxon>
        <taxon>Eurotiales</taxon>
        <taxon>Trichocomaceae</taxon>
        <taxon>Talaromyces</taxon>
        <taxon>Talaromyces sect. Bacilispori</taxon>
    </lineage>
</organism>
<dbReference type="InterPro" id="IPR003807">
    <property type="entry name" value="DUF202"/>
</dbReference>
<keyword evidence="4 6" id="KW-1133">Transmembrane helix</keyword>
<comment type="caution">
    <text evidence="8">The sequence shown here is derived from an EMBL/GenBank/DDBJ whole genome shotgun (WGS) entry which is preliminary data.</text>
</comment>
<evidence type="ECO:0000256" key="2">
    <source>
        <dbReference type="ARBA" id="ARBA00022475"/>
    </source>
</evidence>
<evidence type="ECO:0000256" key="5">
    <source>
        <dbReference type="ARBA" id="ARBA00023136"/>
    </source>
</evidence>
<evidence type="ECO:0000256" key="1">
    <source>
        <dbReference type="ARBA" id="ARBA00004651"/>
    </source>
</evidence>
<proteinExistence type="predicted"/>
<sequence>MSRIRHFLLPKSVANTGSQLRDHQANERTFLSWTRMGLAFAAMGLAFGRLHIIDHFLSTHGNLKLNVILDDPSMSPESQNIAKNNESKPRLAGADGLASNICQAISFWSFGYGIFRYLSSRRNLMQGRFVPALWGPILMTTGSIGVFGAALHTDFGSKPLWVGKKGKKDEASH</sequence>
<dbReference type="InterPro" id="IPR052053">
    <property type="entry name" value="IM_YidH-like"/>
</dbReference>
<feature type="transmembrane region" description="Helical" evidence="6">
    <location>
        <begin position="97"/>
        <end position="118"/>
    </location>
</feature>
<dbReference type="EMBL" id="JAJTJA010000005">
    <property type="protein sequence ID" value="KAH8699144.1"/>
    <property type="molecule type" value="Genomic_DNA"/>
</dbReference>
<evidence type="ECO:0000313" key="8">
    <source>
        <dbReference type="EMBL" id="KAH8699144.1"/>
    </source>
</evidence>
<dbReference type="PANTHER" id="PTHR34187">
    <property type="entry name" value="FGR18P"/>
    <property type="match status" value="1"/>
</dbReference>
<dbReference type="RefSeq" id="XP_046073608.1">
    <property type="nucleotide sequence ID" value="XM_046215990.1"/>
</dbReference>
<name>A0AAD4KVD2_9EURO</name>
<evidence type="ECO:0000256" key="6">
    <source>
        <dbReference type="SAM" id="Phobius"/>
    </source>
</evidence>
<dbReference type="AlphaFoldDB" id="A0AAD4KVD2"/>
<keyword evidence="5 6" id="KW-0472">Membrane</keyword>
<comment type="subcellular location">
    <subcellularLocation>
        <location evidence="1">Cell membrane</location>
        <topology evidence="1">Multi-pass membrane protein</topology>
    </subcellularLocation>
</comment>
<reference evidence="8" key="1">
    <citation type="submission" date="2021-12" db="EMBL/GenBank/DDBJ databases">
        <title>Convergent genome expansion in fungi linked to evolution of root-endophyte symbiosis.</title>
        <authorList>
            <consortium name="DOE Joint Genome Institute"/>
            <person name="Ke Y.-H."/>
            <person name="Bonito G."/>
            <person name="Liao H.-L."/>
            <person name="Looney B."/>
            <person name="Rojas-Flechas A."/>
            <person name="Nash J."/>
            <person name="Hameed K."/>
            <person name="Schadt C."/>
            <person name="Martin F."/>
            <person name="Crous P.W."/>
            <person name="Miettinen O."/>
            <person name="Magnuson J.K."/>
            <person name="Labbe J."/>
            <person name="Jacobson D."/>
            <person name="Doktycz M.J."/>
            <person name="Veneault-Fourrey C."/>
            <person name="Kuo A."/>
            <person name="Mondo S."/>
            <person name="Calhoun S."/>
            <person name="Riley R."/>
            <person name="Ohm R."/>
            <person name="LaButti K."/>
            <person name="Andreopoulos B."/>
            <person name="Pangilinan J."/>
            <person name="Nolan M."/>
            <person name="Tritt A."/>
            <person name="Clum A."/>
            <person name="Lipzen A."/>
            <person name="Daum C."/>
            <person name="Barry K."/>
            <person name="Grigoriev I.V."/>
            <person name="Vilgalys R."/>
        </authorList>
    </citation>
    <scope>NUCLEOTIDE SEQUENCE</scope>
    <source>
        <strain evidence="8">PMI_201</strain>
    </source>
</reference>
<evidence type="ECO:0000256" key="3">
    <source>
        <dbReference type="ARBA" id="ARBA00022692"/>
    </source>
</evidence>
<keyword evidence="2" id="KW-1003">Cell membrane</keyword>
<dbReference type="GeneID" id="70246277"/>
<evidence type="ECO:0000259" key="7">
    <source>
        <dbReference type="Pfam" id="PF02656"/>
    </source>
</evidence>
<accession>A0AAD4KVD2</accession>
<dbReference type="PANTHER" id="PTHR34187:SF2">
    <property type="entry name" value="DUF202 DOMAIN-CONTAINING PROTEIN"/>
    <property type="match status" value="1"/>
</dbReference>
<feature type="domain" description="DUF202" evidence="7">
    <location>
        <begin position="21"/>
        <end position="122"/>
    </location>
</feature>
<gene>
    <name evidence="8" type="ORF">BGW36DRAFT_377359</name>
</gene>